<dbReference type="Proteomes" id="UP000041254">
    <property type="component" value="Unassembled WGS sequence"/>
</dbReference>
<dbReference type="InParanoid" id="A0A0G4EBG4"/>
<name>A0A0G4EBG4_VITBC</name>
<reference evidence="1 2" key="1">
    <citation type="submission" date="2014-11" db="EMBL/GenBank/DDBJ databases">
        <authorList>
            <person name="Zhu J."/>
            <person name="Qi W."/>
            <person name="Song R."/>
        </authorList>
    </citation>
    <scope>NUCLEOTIDE SEQUENCE [LARGE SCALE GENOMIC DNA]</scope>
</reference>
<keyword evidence="2" id="KW-1185">Reference proteome</keyword>
<protein>
    <submittedName>
        <fullName evidence="1">Uncharacterized protein</fullName>
    </submittedName>
</protein>
<sequence>MVSTPSLLFRGFNFDRDRPFCLTGRLPSEKDDDRAEVSARFADCQRGGIPGPGEGRSDVPAAVEILLIAPTAASPSLRDACSDQLIETVRLHEDSESRSAI</sequence>
<dbReference type="EMBL" id="CDMY01000091">
    <property type="protein sequence ID" value="CEL92621.1"/>
    <property type="molecule type" value="Genomic_DNA"/>
</dbReference>
<organism evidence="1 2">
    <name type="scientific">Vitrella brassicaformis (strain CCMP3155)</name>
    <dbReference type="NCBI Taxonomy" id="1169540"/>
    <lineage>
        <taxon>Eukaryota</taxon>
        <taxon>Sar</taxon>
        <taxon>Alveolata</taxon>
        <taxon>Colpodellida</taxon>
        <taxon>Vitrellaceae</taxon>
        <taxon>Vitrella</taxon>
    </lineage>
</organism>
<dbReference type="VEuPathDB" id="CryptoDB:Vbra_6899"/>
<evidence type="ECO:0000313" key="2">
    <source>
        <dbReference type="Proteomes" id="UP000041254"/>
    </source>
</evidence>
<accession>A0A0G4EBG4</accession>
<dbReference type="AlphaFoldDB" id="A0A0G4EBG4"/>
<gene>
    <name evidence="1" type="ORF">Vbra_6899</name>
</gene>
<proteinExistence type="predicted"/>
<evidence type="ECO:0000313" key="1">
    <source>
        <dbReference type="EMBL" id="CEL92621.1"/>
    </source>
</evidence>